<reference evidence="1 2" key="1">
    <citation type="submission" date="2019-02" db="EMBL/GenBank/DDBJ databases">
        <title>Deep-cultivation of Planctomycetes and their phenomic and genomic characterization uncovers novel biology.</title>
        <authorList>
            <person name="Wiegand S."/>
            <person name="Jogler M."/>
            <person name="Boedeker C."/>
            <person name="Pinto D."/>
            <person name="Vollmers J."/>
            <person name="Rivas-Marin E."/>
            <person name="Kohn T."/>
            <person name="Peeters S.H."/>
            <person name="Heuer A."/>
            <person name="Rast P."/>
            <person name="Oberbeckmann S."/>
            <person name="Bunk B."/>
            <person name="Jeske O."/>
            <person name="Meyerdierks A."/>
            <person name="Storesund J.E."/>
            <person name="Kallscheuer N."/>
            <person name="Luecker S."/>
            <person name="Lage O.M."/>
            <person name="Pohl T."/>
            <person name="Merkel B.J."/>
            <person name="Hornburger P."/>
            <person name="Mueller R.-W."/>
            <person name="Bruemmer F."/>
            <person name="Labrenz M."/>
            <person name="Spormann A.M."/>
            <person name="Op Den Camp H."/>
            <person name="Overmann J."/>
            <person name="Amann R."/>
            <person name="Jetten M.S.M."/>
            <person name="Mascher T."/>
            <person name="Medema M.H."/>
            <person name="Devos D.P."/>
            <person name="Kaster A.-K."/>
            <person name="Ovreas L."/>
            <person name="Rohde M."/>
            <person name="Galperin M.Y."/>
            <person name="Jogler C."/>
        </authorList>
    </citation>
    <scope>NUCLEOTIDE SEQUENCE [LARGE SCALE GENOMIC DNA]</scope>
    <source>
        <strain evidence="1 2">Enr8</strain>
    </source>
</reference>
<dbReference type="EMBL" id="SJPF01000003">
    <property type="protein sequence ID" value="TWT33130.1"/>
    <property type="molecule type" value="Genomic_DNA"/>
</dbReference>
<name>A0A5C5V4Z1_9BACT</name>
<evidence type="ECO:0008006" key="3">
    <source>
        <dbReference type="Google" id="ProtNLM"/>
    </source>
</evidence>
<organism evidence="1 2">
    <name type="scientific">Blastopirellula retiformator</name>
    <dbReference type="NCBI Taxonomy" id="2527970"/>
    <lineage>
        <taxon>Bacteria</taxon>
        <taxon>Pseudomonadati</taxon>
        <taxon>Planctomycetota</taxon>
        <taxon>Planctomycetia</taxon>
        <taxon>Pirellulales</taxon>
        <taxon>Pirellulaceae</taxon>
        <taxon>Blastopirellula</taxon>
    </lineage>
</organism>
<gene>
    <name evidence="1" type="ORF">Enr8_29500</name>
</gene>
<accession>A0A5C5V4Z1</accession>
<proteinExistence type="predicted"/>
<protein>
    <recommendedName>
        <fullName evidence="3">Cna protein B-type domain protein</fullName>
    </recommendedName>
</protein>
<dbReference type="Proteomes" id="UP000318878">
    <property type="component" value="Unassembled WGS sequence"/>
</dbReference>
<evidence type="ECO:0000313" key="2">
    <source>
        <dbReference type="Proteomes" id="UP000318878"/>
    </source>
</evidence>
<evidence type="ECO:0000313" key="1">
    <source>
        <dbReference type="EMBL" id="TWT33130.1"/>
    </source>
</evidence>
<dbReference type="AlphaFoldDB" id="A0A5C5V4Z1"/>
<keyword evidence="2" id="KW-1185">Reference proteome</keyword>
<comment type="caution">
    <text evidence="1">The sequence shown here is derived from an EMBL/GenBank/DDBJ whole genome shotgun (WGS) entry which is preliminary data.</text>
</comment>
<dbReference type="RefSeq" id="WP_186767663.1">
    <property type="nucleotide sequence ID" value="NZ_SJPF01000003.1"/>
</dbReference>
<sequence length="137" mass="15034">MRSQNNDLRRYFASREELCSEPGDVAITASKGEMPLEAAMIDLSCRENGESYCGKLDASGTVHLSDVATGQYAVTLLPPEGPPPLPGVPLEKQEQLPWKLPRKVRRPETTPLTAEVTEGSNEFTFDVSQEDVASQKK</sequence>